<evidence type="ECO:0000259" key="13">
    <source>
        <dbReference type="Pfam" id="PF08234"/>
    </source>
</evidence>
<keyword evidence="5 11" id="KW-0132">Cell division</keyword>
<evidence type="ECO:0000256" key="8">
    <source>
        <dbReference type="ARBA" id="ARBA00023306"/>
    </source>
</evidence>
<comment type="subcellular location">
    <subcellularLocation>
        <location evidence="1">Chromosome</location>
        <location evidence="1">Centromere</location>
    </subcellularLocation>
    <subcellularLocation>
        <location evidence="11">Nucleus</location>
    </subcellularLocation>
    <subcellularLocation>
        <location evidence="11">Chromosome</location>
        <location evidence="11">Centromere</location>
        <location evidence="11">Kinetochore</location>
    </subcellularLocation>
</comment>
<feature type="domain" description="Chromosome segregation protein Spc25 C-terminal" evidence="13">
    <location>
        <begin position="170"/>
        <end position="239"/>
    </location>
</feature>
<feature type="coiled-coil region" evidence="12">
    <location>
        <begin position="53"/>
        <end position="87"/>
    </location>
</feature>
<evidence type="ECO:0000256" key="10">
    <source>
        <dbReference type="ARBA" id="ARBA00065771"/>
    </source>
</evidence>
<dbReference type="GeneID" id="106169548"/>
<dbReference type="Gene3D" id="3.30.457.50">
    <property type="entry name" value="Chromosome segregation protein Spc25"/>
    <property type="match status" value="1"/>
</dbReference>
<keyword evidence="7 12" id="KW-0175">Coiled coil</keyword>
<dbReference type="PANTHER" id="PTHR14281">
    <property type="entry name" value="KINETOCHORE PROTEIN SPC25-RELATED"/>
    <property type="match status" value="1"/>
</dbReference>
<accession>A0A1S3J232</accession>
<reference evidence="15" key="1">
    <citation type="submission" date="2025-08" db="UniProtKB">
        <authorList>
            <consortium name="RefSeq"/>
        </authorList>
    </citation>
    <scope>IDENTIFICATION</scope>
    <source>
        <tissue evidence="15">Gonads</tissue>
    </source>
</reference>
<evidence type="ECO:0000256" key="12">
    <source>
        <dbReference type="SAM" id="Coils"/>
    </source>
</evidence>
<dbReference type="KEGG" id="lak:106169548"/>
<keyword evidence="11" id="KW-0539">Nucleus</keyword>
<dbReference type="Pfam" id="PF08234">
    <property type="entry name" value="Spindle_Spc25"/>
    <property type="match status" value="1"/>
</dbReference>
<organism evidence="14 15">
    <name type="scientific">Lingula anatina</name>
    <name type="common">Brachiopod</name>
    <name type="synonym">Lingula unguis</name>
    <dbReference type="NCBI Taxonomy" id="7574"/>
    <lineage>
        <taxon>Eukaryota</taxon>
        <taxon>Metazoa</taxon>
        <taxon>Spiralia</taxon>
        <taxon>Lophotrochozoa</taxon>
        <taxon>Brachiopoda</taxon>
        <taxon>Linguliformea</taxon>
        <taxon>Lingulata</taxon>
        <taxon>Lingulida</taxon>
        <taxon>Linguloidea</taxon>
        <taxon>Lingulidae</taxon>
        <taxon>Lingula</taxon>
    </lineage>
</organism>
<dbReference type="FunFam" id="3.30.457.50:FF:000001">
    <property type="entry name" value="Probable kinetochore protein spc25"/>
    <property type="match status" value="1"/>
</dbReference>
<dbReference type="CDD" id="cd23784">
    <property type="entry name" value="RWD_Spc25"/>
    <property type="match status" value="1"/>
</dbReference>
<dbReference type="STRING" id="7574.A0A1S3J232"/>
<sequence length="244" mass="27952">MVRSMALCAMSASGSGDELKAETETLKAKLSQVQHTFLEEWSGDMTAAMAEQKKRHEEVMRKGKEDMEALKATLEQLKGQAKTNQKVMEERIGKMKQLREDIGTVTTETDSLLREKELAMEEMKSMQEYIQKQKELITAQEQATHQRLDELQKASEWFKDRLGIQFKKTSGNRLQMVFTCIDPKDTSRPFFFSVKIEADGTYTVSDCEPEIENLPELVEKLNATNNFRSFVITMRTLFKAKVCG</sequence>
<dbReference type="InterPro" id="IPR045143">
    <property type="entry name" value="Spc25"/>
</dbReference>
<keyword evidence="14" id="KW-1185">Reference proteome</keyword>
<dbReference type="InParanoid" id="A0A1S3J232"/>
<evidence type="ECO:0000256" key="11">
    <source>
        <dbReference type="RuleBase" id="RU367150"/>
    </source>
</evidence>
<dbReference type="GO" id="GO:0031262">
    <property type="term" value="C:Ndc80 complex"/>
    <property type="evidence" value="ECO:0007669"/>
    <property type="project" value="InterPro"/>
</dbReference>
<keyword evidence="11" id="KW-0995">Kinetochore</keyword>
<dbReference type="PANTHER" id="PTHR14281:SF0">
    <property type="entry name" value="KINETOCHORE PROTEIN SPC25"/>
    <property type="match status" value="1"/>
</dbReference>
<dbReference type="AlphaFoldDB" id="A0A1S3J232"/>
<evidence type="ECO:0000313" key="15">
    <source>
        <dbReference type="RefSeq" id="XP_013404492.1"/>
    </source>
</evidence>
<name>A0A1S3J232_LINAN</name>
<dbReference type="RefSeq" id="XP_013404492.1">
    <property type="nucleotide sequence ID" value="XM_013549038.1"/>
</dbReference>
<evidence type="ECO:0000256" key="1">
    <source>
        <dbReference type="ARBA" id="ARBA00004584"/>
    </source>
</evidence>
<keyword evidence="6 11" id="KW-0498">Mitosis</keyword>
<dbReference type="InterPro" id="IPR013255">
    <property type="entry name" value="Spc25_C"/>
</dbReference>
<comment type="function">
    <text evidence="11">Acts as a component of the essential kinetochore-associated NDC80 complex, which is required for chromosome segregation and spindle checkpoint activity.</text>
</comment>
<gene>
    <name evidence="15" type="primary">LOC106169548</name>
</gene>
<dbReference type="GO" id="GO:0007059">
    <property type="term" value="P:chromosome segregation"/>
    <property type="evidence" value="ECO:0007669"/>
    <property type="project" value="InterPro"/>
</dbReference>
<comment type="similarity">
    <text evidence="2 11">Belongs to the SPC25 family.</text>
</comment>
<evidence type="ECO:0000256" key="2">
    <source>
        <dbReference type="ARBA" id="ARBA00006379"/>
    </source>
</evidence>
<evidence type="ECO:0000256" key="9">
    <source>
        <dbReference type="ARBA" id="ARBA00023328"/>
    </source>
</evidence>
<dbReference type="SUPFAM" id="SSF58100">
    <property type="entry name" value="Bacterial hemolysins"/>
    <property type="match status" value="1"/>
</dbReference>
<proteinExistence type="inferred from homology"/>
<evidence type="ECO:0000313" key="14">
    <source>
        <dbReference type="Proteomes" id="UP000085678"/>
    </source>
</evidence>
<evidence type="ECO:0000256" key="6">
    <source>
        <dbReference type="ARBA" id="ARBA00022776"/>
    </source>
</evidence>
<keyword evidence="4 11" id="KW-0158">Chromosome</keyword>
<dbReference type="GO" id="GO:0051301">
    <property type="term" value="P:cell division"/>
    <property type="evidence" value="ECO:0007669"/>
    <property type="project" value="UniProtKB-UniRule"/>
</dbReference>
<protein>
    <recommendedName>
        <fullName evidence="3 11">Kinetochore protein SPC25</fullName>
    </recommendedName>
</protein>
<evidence type="ECO:0000256" key="4">
    <source>
        <dbReference type="ARBA" id="ARBA00022454"/>
    </source>
</evidence>
<keyword evidence="8 11" id="KW-0131">Cell cycle</keyword>
<keyword evidence="9 11" id="KW-0137">Centromere</keyword>
<dbReference type="OrthoDB" id="6353017at2759"/>
<evidence type="ECO:0000256" key="5">
    <source>
        <dbReference type="ARBA" id="ARBA00022618"/>
    </source>
</evidence>
<dbReference type="Proteomes" id="UP000085678">
    <property type="component" value="Unplaced"/>
</dbReference>
<evidence type="ECO:0000256" key="7">
    <source>
        <dbReference type="ARBA" id="ARBA00023054"/>
    </source>
</evidence>
<dbReference type="GO" id="GO:0005634">
    <property type="term" value="C:nucleus"/>
    <property type="evidence" value="ECO:0007669"/>
    <property type="project" value="UniProtKB-SubCell"/>
</dbReference>
<evidence type="ECO:0000256" key="3">
    <source>
        <dbReference type="ARBA" id="ARBA00013692"/>
    </source>
</evidence>
<comment type="subunit">
    <text evidence="10">Component of the NDC80 complex, which is composed of ndc80, cdca1, spbc24 and spbc25. The NDC80 complex interacts with mis12 and zwint.</text>
</comment>